<dbReference type="PANTHER" id="PTHR24058:SF103">
    <property type="entry name" value="SERINE_THREONINE-PROTEIN KINASE PRP4 HOMOLOG"/>
    <property type="match status" value="1"/>
</dbReference>
<sequence>MGTSSASKSPIRPRSINDDDADEITRRRLKRQRLFEQLSHETSTQQVRDEGGTQTTTSPSNNHHQIPEVSDNKDPENTKDSRSKEVKKKENCNLPIDTSTLLPDKKENENKEEEEEEEDSDDMFADTPPPEKQQLKLQKKQETLDQLVVGKKLAFNLLDNWDDAEGYYRIIPGELLDNRYLVSTTMGKGTFASVVRATDNDEDHRPVAIKIMRNNDTILKAGLQELALLQKLRDPTSDTADDPTRTKHVVQLLSSFDHKGHLCLVFEYLDANLRDVLHKFGRSIGINLAAVRAYARQLLRGLDSLRRAAVIHSDLKPDNILVTDSHAVLKICDLGSAVLADNHHNATGTADCSVDSSLVVAPYLASRFYRAPELILGLPRYDTAIDMWAAGCTLFEMYTGQVLFPGKSNNDMLRLMMAVRGKFSNKMLRKGAFTGIYFHKNRLDDFISTLGIDPITNQPITKTITITGHTHGQTIKDKLAGLEGPPGSPSARMLDKFIDLLNQMLALNPEKRPTPAQTLAHPFFA</sequence>
<feature type="region of interest" description="Disordered" evidence="6">
    <location>
        <begin position="1"/>
        <end position="133"/>
    </location>
</feature>
<gene>
    <name evidence="8" type="ORF">SAPINGB_P002211</name>
</gene>
<dbReference type="GO" id="GO:0004674">
    <property type="term" value="F:protein serine/threonine kinase activity"/>
    <property type="evidence" value="ECO:0007669"/>
    <property type="project" value="UniProtKB-KW"/>
</dbReference>
<feature type="domain" description="Protein kinase" evidence="7">
    <location>
        <begin position="180"/>
        <end position="524"/>
    </location>
</feature>
<dbReference type="PROSITE" id="PS00108">
    <property type="entry name" value="PROTEIN_KINASE_ST"/>
    <property type="match status" value="1"/>
</dbReference>
<feature type="compositionally biased region" description="Basic and acidic residues" evidence="6">
    <location>
        <begin position="70"/>
        <end position="91"/>
    </location>
</feature>
<protein>
    <recommendedName>
        <fullName evidence="7">Protein kinase domain-containing protein</fullName>
    </recommendedName>
</protein>
<organism evidence="8 9">
    <name type="scientific">Magnusiomyces paraingens</name>
    <dbReference type="NCBI Taxonomy" id="2606893"/>
    <lineage>
        <taxon>Eukaryota</taxon>
        <taxon>Fungi</taxon>
        <taxon>Dikarya</taxon>
        <taxon>Ascomycota</taxon>
        <taxon>Saccharomycotina</taxon>
        <taxon>Dipodascomycetes</taxon>
        <taxon>Dipodascales</taxon>
        <taxon>Dipodascaceae</taxon>
        <taxon>Magnusiomyces</taxon>
    </lineage>
</organism>
<dbReference type="Gene3D" id="1.10.510.10">
    <property type="entry name" value="Transferase(Phosphotransferase) domain 1"/>
    <property type="match status" value="1"/>
</dbReference>
<keyword evidence="1" id="KW-0723">Serine/threonine-protein kinase</keyword>
<evidence type="ECO:0000256" key="1">
    <source>
        <dbReference type="ARBA" id="ARBA00022527"/>
    </source>
</evidence>
<dbReference type="PROSITE" id="PS50011">
    <property type="entry name" value="PROTEIN_KINASE_DOM"/>
    <property type="match status" value="1"/>
</dbReference>
<dbReference type="RefSeq" id="XP_031852821.1">
    <property type="nucleotide sequence ID" value="XM_031996930.1"/>
</dbReference>
<accession>A0A5E8BKP2</accession>
<evidence type="ECO:0000256" key="5">
    <source>
        <dbReference type="ARBA" id="ARBA00022840"/>
    </source>
</evidence>
<dbReference type="PANTHER" id="PTHR24058">
    <property type="entry name" value="DUAL SPECIFICITY PROTEIN KINASE"/>
    <property type="match status" value="1"/>
</dbReference>
<dbReference type="InterPro" id="IPR050494">
    <property type="entry name" value="Ser_Thr_dual-spec_kinase"/>
</dbReference>
<name>A0A5E8BKP2_9ASCO</name>
<dbReference type="GO" id="GO:0005524">
    <property type="term" value="F:ATP binding"/>
    <property type="evidence" value="ECO:0007669"/>
    <property type="project" value="UniProtKB-KW"/>
</dbReference>
<evidence type="ECO:0000313" key="9">
    <source>
        <dbReference type="Proteomes" id="UP000398389"/>
    </source>
</evidence>
<dbReference type="InterPro" id="IPR000719">
    <property type="entry name" value="Prot_kinase_dom"/>
</dbReference>
<keyword evidence="4" id="KW-0418">Kinase</keyword>
<dbReference type="GeneID" id="43581030"/>
<dbReference type="InterPro" id="IPR008271">
    <property type="entry name" value="Ser/Thr_kinase_AS"/>
</dbReference>
<dbReference type="SMART" id="SM00220">
    <property type="entry name" value="S_TKc"/>
    <property type="match status" value="1"/>
</dbReference>
<dbReference type="OrthoDB" id="9332038at2759"/>
<evidence type="ECO:0000259" key="7">
    <source>
        <dbReference type="PROSITE" id="PS50011"/>
    </source>
</evidence>
<keyword evidence="9" id="KW-1185">Reference proteome</keyword>
<keyword evidence="5" id="KW-0067">ATP-binding</keyword>
<keyword evidence="3" id="KW-0547">Nucleotide-binding</keyword>
<evidence type="ECO:0000256" key="4">
    <source>
        <dbReference type="ARBA" id="ARBA00022777"/>
    </source>
</evidence>
<keyword evidence="2" id="KW-0808">Transferase</keyword>
<dbReference type="AlphaFoldDB" id="A0A5E8BKP2"/>
<dbReference type="Pfam" id="PF00069">
    <property type="entry name" value="Pkinase"/>
    <property type="match status" value="1"/>
</dbReference>
<dbReference type="SUPFAM" id="SSF56112">
    <property type="entry name" value="Protein kinase-like (PK-like)"/>
    <property type="match status" value="1"/>
</dbReference>
<evidence type="ECO:0000313" key="8">
    <source>
        <dbReference type="EMBL" id="VVT49318.1"/>
    </source>
</evidence>
<proteinExistence type="predicted"/>
<feature type="compositionally biased region" description="Acidic residues" evidence="6">
    <location>
        <begin position="110"/>
        <end position="124"/>
    </location>
</feature>
<feature type="compositionally biased region" description="Polar residues" evidence="6">
    <location>
        <begin position="40"/>
        <end position="64"/>
    </location>
</feature>
<evidence type="ECO:0000256" key="2">
    <source>
        <dbReference type="ARBA" id="ARBA00022679"/>
    </source>
</evidence>
<dbReference type="Gene3D" id="3.30.200.20">
    <property type="entry name" value="Phosphorylase Kinase, domain 1"/>
    <property type="match status" value="1"/>
</dbReference>
<reference evidence="8 9" key="1">
    <citation type="submission" date="2019-09" db="EMBL/GenBank/DDBJ databases">
        <authorList>
            <person name="Brejova B."/>
        </authorList>
    </citation>
    <scope>NUCLEOTIDE SEQUENCE [LARGE SCALE GENOMIC DNA]</scope>
</reference>
<evidence type="ECO:0000256" key="6">
    <source>
        <dbReference type="SAM" id="MobiDB-lite"/>
    </source>
</evidence>
<dbReference type="EMBL" id="CABVLU010000002">
    <property type="protein sequence ID" value="VVT49318.1"/>
    <property type="molecule type" value="Genomic_DNA"/>
</dbReference>
<dbReference type="Proteomes" id="UP000398389">
    <property type="component" value="Unassembled WGS sequence"/>
</dbReference>
<dbReference type="InterPro" id="IPR011009">
    <property type="entry name" value="Kinase-like_dom_sf"/>
</dbReference>
<evidence type="ECO:0000256" key="3">
    <source>
        <dbReference type="ARBA" id="ARBA00022741"/>
    </source>
</evidence>